<dbReference type="Pfam" id="PF13416">
    <property type="entry name" value="SBP_bac_8"/>
    <property type="match status" value="1"/>
</dbReference>
<gene>
    <name evidence="5" type="ORF">D5H75_37020</name>
</gene>
<dbReference type="CDD" id="cd13590">
    <property type="entry name" value="PBP2_PotD_PotF_like"/>
    <property type="match status" value="1"/>
</dbReference>
<proteinExistence type="predicted"/>
<evidence type="ECO:0000256" key="2">
    <source>
        <dbReference type="ARBA" id="ARBA00022448"/>
    </source>
</evidence>
<dbReference type="PRINTS" id="PR00909">
    <property type="entry name" value="SPERMDNBNDNG"/>
</dbReference>
<dbReference type="Gene3D" id="3.40.190.10">
    <property type="entry name" value="Periplasmic binding protein-like II"/>
    <property type="match status" value="2"/>
</dbReference>
<comment type="subcellular location">
    <subcellularLocation>
        <location evidence="1">Periplasm</location>
    </subcellularLocation>
</comment>
<keyword evidence="4" id="KW-0574">Periplasm</keyword>
<sequence length="413" mass="46091">MDATSPDPALLRGLTRPRRRDVFRLTGLAAAGLALSACGVEGKKAPPAGKSEVERFWAGKVKNGRLDFANWAYYMEAEGKSYPLLDRFAKESGITVTYKEVIEDNPSFFGKVEPQLRSGQSIGYDIIVITNGVEFGKLKALGYLTPLDHSKLPNFLKNAGPQYQRRSYDEGNVYSVPYTSGVTGIAYNTKYVDWEITKIADLWDPRLKGKVGMMSDPQELGNFGMFLGGVDPERSTPADWKKAGERLQEQRDKGVVRKYYEQDYITAVAKGEVWACMAWSGDAFQEVLKGNKDLRFVVPAEGATIWTDNMLIPKGAANPVDAITFMDWLYQPQNAAELLEYIQYIAPWDGLKDVVKAHAAEAKGEEKAHLEKMVQSPLVFPTAEDLARFRGYRNLTPAEEKEFRSVFVPVVEG</sequence>
<dbReference type="PROSITE" id="PS51318">
    <property type="entry name" value="TAT"/>
    <property type="match status" value="1"/>
</dbReference>
<protein>
    <submittedName>
        <fullName evidence="5">Spermidine/putrescine ABC transporter substrate-binding protein</fullName>
    </submittedName>
</protein>
<dbReference type="PANTHER" id="PTHR30222">
    <property type="entry name" value="SPERMIDINE/PUTRESCINE-BINDING PERIPLASMIC PROTEIN"/>
    <property type="match status" value="1"/>
</dbReference>
<keyword evidence="3" id="KW-0732">Signal</keyword>
<dbReference type="OrthoDB" id="9813777at2"/>
<dbReference type="Proteomes" id="UP000265768">
    <property type="component" value="Unassembled WGS sequence"/>
</dbReference>
<dbReference type="EMBL" id="QZEY01000024">
    <property type="protein sequence ID" value="RJL21738.1"/>
    <property type="molecule type" value="Genomic_DNA"/>
</dbReference>
<keyword evidence="6" id="KW-1185">Reference proteome</keyword>
<dbReference type="RefSeq" id="WP_119931271.1">
    <property type="nucleotide sequence ID" value="NZ_QZEY01000024.1"/>
</dbReference>
<dbReference type="InterPro" id="IPR006059">
    <property type="entry name" value="SBP"/>
</dbReference>
<keyword evidence="2" id="KW-0813">Transport</keyword>
<dbReference type="GO" id="GO:0042597">
    <property type="term" value="C:periplasmic space"/>
    <property type="evidence" value="ECO:0007669"/>
    <property type="project" value="UniProtKB-SubCell"/>
</dbReference>
<dbReference type="GO" id="GO:0015846">
    <property type="term" value="P:polyamine transport"/>
    <property type="evidence" value="ECO:0007669"/>
    <property type="project" value="InterPro"/>
</dbReference>
<name>A0A3A4A2F4_9ACTN</name>
<organism evidence="5 6">
    <name type="scientific">Bailinhaonella thermotolerans</name>
    <dbReference type="NCBI Taxonomy" id="1070861"/>
    <lineage>
        <taxon>Bacteria</taxon>
        <taxon>Bacillati</taxon>
        <taxon>Actinomycetota</taxon>
        <taxon>Actinomycetes</taxon>
        <taxon>Streptosporangiales</taxon>
        <taxon>Streptosporangiaceae</taxon>
        <taxon>Bailinhaonella</taxon>
    </lineage>
</organism>
<dbReference type="InterPro" id="IPR001188">
    <property type="entry name" value="Sperm_putr-bd"/>
</dbReference>
<evidence type="ECO:0000256" key="4">
    <source>
        <dbReference type="ARBA" id="ARBA00022764"/>
    </source>
</evidence>
<dbReference type="PANTHER" id="PTHR30222:SF17">
    <property type="entry name" value="SPERMIDINE_PUTRESCINE-BINDING PERIPLASMIC PROTEIN"/>
    <property type="match status" value="1"/>
</dbReference>
<evidence type="ECO:0000313" key="5">
    <source>
        <dbReference type="EMBL" id="RJL21738.1"/>
    </source>
</evidence>
<dbReference type="InterPro" id="IPR006311">
    <property type="entry name" value="TAT_signal"/>
</dbReference>
<evidence type="ECO:0000313" key="6">
    <source>
        <dbReference type="Proteomes" id="UP000265768"/>
    </source>
</evidence>
<evidence type="ECO:0000256" key="1">
    <source>
        <dbReference type="ARBA" id="ARBA00004418"/>
    </source>
</evidence>
<dbReference type="GO" id="GO:0019808">
    <property type="term" value="F:polyamine binding"/>
    <property type="evidence" value="ECO:0007669"/>
    <property type="project" value="InterPro"/>
</dbReference>
<evidence type="ECO:0000256" key="3">
    <source>
        <dbReference type="ARBA" id="ARBA00022729"/>
    </source>
</evidence>
<dbReference type="SUPFAM" id="SSF53850">
    <property type="entry name" value="Periplasmic binding protein-like II"/>
    <property type="match status" value="1"/>
</dbReference>
<dbReference type="AlphaFoldDB" id="A0A3A4A2F4"/>
<reference evidence="5 6" key="1">
    <citation type="submission" date="2018-09" db="EMBL/GenBank/DDBJ databases">
        <title>YIM 75507 draft genome.</title>
        <authorList>
            <person name="Tang S."/>
            <person name="Feng Y."/>
        </authorList>
    </citation>
    <scope>NUCLEOTIDE SEQUENCE [LARGE SCALE GENOMIC DNA]</scope>
    <source>
        <strain evidence="5 6">YIM 75507</strain>
    </source>
</reference>
<comment type="caution">
    <text evidence="5">The sequence shown here is derived from an EMBL/GenBank/DDBJ whole genome shotgun (WGS) entry which is preliminary data.</text>
</comment>
<accession>A0A3A4A2F4</accession>